<dbReference type="SUPFAM" id="SSF48371">
    <property type="entry name" value="ARM repeat"/>
    <property type="match status" value="1"/>
</dbReference>
<keyword evidence="3" id="KW-1185">Reference proteome</keyword>
<dbReference type="EMBL" id="CM026423">
    <property type="protein sequence ID" value="KAG0582539.1"/>
    <property type="molecule type" value="Genomic_DNA"/>
</dbReference>
<feature type="compositionally biased region" description="Low complexity" evidence="1">
    <location>
        <begin position="24"/>
        <end position="33"/>
    </location>
</feature>
<dbReference type="PANTHER" id="PTHR34958:SF1">
    <property type="entry name" value="ARMADILLO-LIKE HELICAL DOMAIN-CONTAINING PROTEIN"/>
    <property type="match status" value="1"/>
</dbReference>
<feature type="region of interest" description="Disordered" evidence="1">
    <location>
        <begin position="1"/>
        <end position="67"/>
    </location>
</feature>
<accession>A0A8T0IHY8</accession>
<gene>
    <name evidence="2" type="ORF">KC19_3G067500</name>
</gene>
<evidence type="ECO:0000313" key="3">
    <source>
        <dbReference type="Proteomes" id="UP000822688"/>
    </source>
</evidence>
<feature type="compositionally biased region" description="Polar residues" evidence="1">
    <location>
        <begin position="223"/>
        <end position="236"/>
    </location>
</feature>
<organism evidence="2 3">
    <name type="scientific">Ceratodon purpureus</name>
    <name type="common">Fire moss</name>
    <name type="synonym">Dicranum purpureum</name>
    <dbReference type="NCBI Taxonomy" id="3225"/>
    <lineage>
        <taxon>Eukaryota</taxon>
        <taxon>Viridiplantae</taxon>
        <taxon>Streptophyta</taxon>
        <taxon>Embryophyta</taxon>
        <taxon>Bryophyta</taxon>
        <taxon>Bryophytina</taxon>
        <taxon>Bryopsida</taxon>
        <taxon>Dicranidae</taxon>
        <taxon>Pseudoditrichales</taxon>
        <taxon>Ditrichaceae</taxon>
        <taxon>Ceratodon</taxon>
    </lineage>
</organism>
<feature type="region of interest" description="Disordered" evidence="1">
    <location>
        <begin position="219"/>
        <end position="257"/>
    </location>
</feature>
<protein>
    <submittedName>
        <fullName evidence="2">Uncharacterized protein</fullName>
    </submittedName>
</protein>
<dbReference type="AlphaFoldDB" id="A0A8T0IHY8"/>
<dbReference type="InterPro" id="IPR016024">
    <property type="entry name" value="ARM-type_fold"/>
</dbReference>
<dbReference type="PANTHER" id="PTHR34958">
    <property type="entry name" value="CONDITIONAL LOSS-OF-GROWTH 1"/>
    <property type="match status" value="1"/>
</dbReference>
<dbReference type="Proteomes" id="UP000822688">
    <property type="component" value="Chromosome 3"/>
</dbReference>
<evidence type="ECO:0000256" key="1">
    <source>
        <dbReference type="SAM" id="MobiDB-lite"/>
    </source>
</evidence>
<comment type="caution">
    <text evidence="2">The sequence shown here is derived from an EMBL/GenBank/DDBJ whole genome shotgun (WGS) entry which is preliminary data.</text>
</comment>
<name>A0A8T0IHY8_CERPU</name>
<proteinExistence type="predicted"/>
<feature type="compositionally biased region" description="Gly residues" evidence="1">
    <location>
        <begin position="40"/>
        <end position="50"/>
    </location>
</feature>
<sequence length="1267" mass="136276">MSLTEQEATLRRERSMSGRASVLAESASIGAGSSRRRDGLGLGGGGGRVPGGSQRPRQQAKKHPEPLRRAVADCLSSSHHVFPTEALRTVQDYLANSMTVDSAYSVLIDHALAERGRSPPVITKCVSLLKKYLFRYFPRASTLRQIDAFCVGIIAECNAITEPASKKSSPWAQPVSDIRVSGISPGITTSSFASAALVKSLNFVRALVLRHLPNQGYGGVGSPSLSKPLTPATTGSPRPGGLKRGMAEDRDGSKTTASGMEGLEVVEDEDAQYYIAVDVLRWRWAGSSGQLPWAPSPVMLDSGGIARPHVERLPHLGEQGAAALLLRGMDRKDLGPAVKKQGDKVKNTSLEGGITEQLLRPSVLTSVTDHAAAKSHLRAIAAAKRKNQPSMRWDGEGAAGTVRRRARPLFQYRYYSEQQPLKLSEAEMEEVVSAVCAEAITSGSTASTPAHGTQTGKVAVEAADVAASVLIKLLIDMYMADSRAAAPLTLSLLQGMLSSTQSAVRVRAFDLVLNLGVHAHLLEPMQSEDQSCVEEPSHPSALTGGSFSSVLSEKELAVGEKERTYQENGGSKGVEKLDKGTPAAVGVFEAWLLDIVCEMLLFLVQADETEEGVWSAALSCLLYLVCDNGRICRRRLDGLDIRVISSLLEISWMHAWADEVHCRLIRMACNLLYRQPVVAAGEVSGNLSIDMDQLSLMGGVEIICNEYARAKTAETKQNLFAVLLDFVLHDLLQAAVISEKQPPSMEEIQAVVSALCLADAPESFALAFKQGLQGVGESIAKSVVTAMARDVTNGRLNAQLLDDITASLDLLASVYVHPDPSFEHLIKVTMISEGFTNVDAGAGSPISRDRSPDPALVARAWATLRTLLHSPHHICRSNGYAWLLELLCAEMARGGSKQSSKLNTHALQRQLSLLGSLERATETGSPEKASEIPAISSAARLLCGLLKAKQPVVRRGFVLILEKLLLHCQRPGLELETPIIAGEGEVKDGSKSSVAQDRALAMLGLMNGALWQVISANDTDRINILQMCNMMFAQLCVKWPPVEESSTSGKETSSGRPETTIILEHEKSSDNSTPDRSAISNNMISNNLINMNGNLISLLNNGQDSSMATMLLNGQAASPKSLVANMPTALLYWPLMQLASSANEDVALGVAVGSRGGGIVEGGACDVRAALLLLLIGKCSTYQAALEEVGGEEFFRGLLDDSDARIAYYTSAFLLKRMMREEPEAYQHMLHNLVFKAQQSNNEKLLENPYLQMLGILQLSSELGSTL</sequence>
<evidence type="ECO:0000313" key="2">
    <source>
        <dbReference type="EMBL" id="KAG0582539.1"/>
    </source>
</evidence>
<reference evidence="2" key="1">
    <citation type="submission" date="2020-06" db="EMBL/GenBank/DDBJ databases">
        <title>WGS assembly of Ceratodon purpureus strain R40.</title>
        <authorList>
            <person name="Carey S.B."/>
            <person name="Jenkins J."/>
            <person name="Shu S."/>
            <person name="Lovell J.T."/>
            <person name="Sreedasyam A."/>
            <person name="Maumus F."/>
            <person name="Tiley G.P."/>
            <person name="Fernandez-Pozo N."/>
            <person name="Barry K."/>
            <person name="Chen C."/>
            <person name="Wang M."/>
            <person name="Lipzen A."/>
            <person name="Daum C."/>
            <person name="Saski C.A."/>
            <person name="Payton A.C."/>
            <person name="Mcbreen J.C."/>
            <person name="Conrad R.E."/>
            <person name="Kollar L.M."/>
            <person name="Olsson S."/>
            <person name="Huttunen S."/>
            <person name="Landis J.B."/>
            <person name="Wickett N.J."/>
            <person name="Johnson M.G."/>
            <person name="Rensing S.A."/>
            <person name="Grimwood J."/>
            <person name="Schmutz J."/>
            <person name="Mcdaniel S.F."/>
        </authorList>
    </citation>
    <scope>NUCLEOTIDE SEQUENCE</scope>
    <source>
        <strain evidence="2">R40</strain>
    </source>
</reference>